<dbReference type="InterPro" id="IPR029058">
    <property type="entry name" value="AB_hydrolase_fold"/>
</dbReference>
<dbReference type="PANTHER" id="PTHR43037">
    <property type="entry name" value="UNNAMED PRODUCT-RELATED"/>
    <property type="match status" value="1"/>
</dbReference>
<keyword evidence="4" id="KW-1185">Reference proteome</keyword>
<evidence type="ECO:0000256" key="1">
    <source>
        <dbReference type="ARBA" id="ARBA00022729"/>
    </source>
</evidence>
<name>A0AB38A1H1_9LACT</name>
<dbReference type="PANTHER" id="PTHR43037:SF5">
    <property type="entry name" value="FERULOYL ESTERASE"/>
    <property type="match status" value="1"/>
</dbReference>
<evidence type="ECO:0000313" key="3">
    <source>
        <dbReference type="EMBL" id="SEA65461.1"/>
    </source>
</evidence>
<proteinExistence type="predicted"/>
<keyword evidence="1" id="KW-0732">Signal</keyword>
<accession>A0AB38A1H1</accession>
<dbReference type="GO" id="GO:0005576">
    <property type="term" value="C:extracellular region"/>
    <property type="evidence" value="ECO:0007669"/>
    <property type="project" value="InterPro"/>
</dbReference>
<comment type="caution">
    <text evidence="3">The sequence shown here is derived from an EMBL/GenBank/DDBJ whole genome shotgun (WGS) entry which is preliminary data.</text>
</comment>
<gene>
    <name evidence="3" type="ORF">SAMN04488525_10491</name>
</gene>
<sequence length="597" mass="68146">MIDTMNEVTLISPLAGKLFLEKVEGNVAAQNTPENNIEVAVGENRTMYVYAPASGCFDPKQTQVLMILRDEADEESAARLMVSFGLDKLAEEKHLILLFPNPTELGWNYAEKQDLENDMEFLKRCFVSLALGKAGVAGFNGMIFYLATSESASAMIFTLASLSPVDAAGIMISDFPSDYRIPSGALYAPQVAYINSENKLAEEYLRKSNGICGMNSIEGGRLAYSNSNNECIRHVVSRNKLDQEEVWFAWEYLFSETRRWRNDIFGTYQRRTNFSERGFEPHVNESFPDLTDGSTHTWYEYVPPQLRDSQEKVPLVIYFHGIGCVPLYGAEQSGWHDIADRDNFIVVYPEPSIEKRWNVWDDDRLPSDFDFIFALITYMEKKYAIDSTRIYLSGFSMGSMMTNALAAAYPEKFAAAAPCNAPHLGYLSTLSGMVPLIMKLNPKSNVRNLTLEPEGKESAVKRLADSKKQAFDYRMPVIQNIGLLDLEWSLTDPDGPWRKTFDYWKEYNGIADQDRETESPYESGLIADENVYEDLDQRFLHHKWHREDHPSKPLYELIYAKRMPHAVDLRQIELAWEFMKQFSRNADGSLALVHERT</sequence>
<dbReference type="GO" id="GO:0016787">
    <property type="term" value="F:hydrolase activity"/>
    <property type="evidence" value="ECO:0007669"/>
    <property type="project" value="UniProtKB-KW"/>
</dbReference>
<dbReference type="InterPro" id="IPR010126">
    <property type="entry name" value="Esterase_phb"/>
</dbReference>
<protein>
    <submittedName>
        <fullName evidence="3">Esterase, PHB depolymerase family</fullName>
    </submittedName>
</protein>
<dbReference type="Gene3D" id="3.40.50.1820">
    <property type="entry name" value="alpha/beta hydrolase"/>
    <property type="match status" value="1"/>
</dbReference>
<reference evidence="3 4" key="1">
    <citation type="submission" date="2016-10" db="EMBL/GenBank/DDBJ databases">
        <authorList>
            <person name="Varghese N."/>
            <person name="Submissions S."/>
        </authorList>
    </citation>
    <scope>NUCLEOTIDE SEQUENCE [LARGE SCALE GENOMIC DNA]</scope>
    <source>
        <strain evidence="3 4">DSM 14526</strain>
    </source>
</reference>
<organism evidence="3 4">
    <name type="scientific">Trichococcus collinsii</name>
    <dbReference type="NCBI Taxonomy" id="157076"/>
    <lineage>
        <taxon>Bacteria</taxon>
        <taxon>Bacillati</taxon>
        <taxon>Bacillota</taxon>
        <taxon>Bacilli</taxon>
        <taxon>Lactobacillales</taxon>
        <taxon>Carnobacteriaceae</taxon>
        <taxon>Trichococcus</taxon>
    </lineage>
</organism>
<dbReference type="AlphaFoldDB" id="A0AB38A1H1"/>
<dbReference type="RefSeq" id="WP_086986138.1">
    <property type="nucleotide sequence ID" value="NZ_FJNA01000002.1"/>
</dbReference>
<evidence type="ECO:0000313" key="4">
    <source>
        <dbReference type="Proteomes" id="UP000199042"/>
    </source>
</evidence>
<keyword evidence="2" id="KW-0378">Hydrolase</keyword>
<evidence type="ECO:0000256" key="2">
    <source>
        <dbReference type="ARBA" id="ARBA00022801"/>
    </source>
</evidence>
<dbReference type="Proteomes" id="UP000199042">
    <property type="component" value="Unassembled WGS sequence"/>
</dbReference>
<dbReference type="SUPFAM" id="SSF53474">
    <property type="entry name" value="alpha/beta-Hydrolases"/>
    <property type="match status" value="1"/>
</dbReference>
<dbReference type="Pfam" id="PF10503">
    <property type="entry name" value="Esterase_PHB"/>
    <property type="match status" value="1"/>
</dbReference>
<dbReference type="EMBL" id="FNQH01000004">
    <property type="protein sequence ID" value="SEA65461.1"/>
    <property type="molecule type" value="Genomic_DNA"/>
</dbReference>
<dbReference type="InterPro" id="IPR050955">
    <property type="entry name" value="Plant_Biomass_Hydrol_Est"/>
</dbReference>